<evidence type="ECO:0000256" key="1">
    <source>
        <dbReference type="SAM" id="Phobius"/>
    </source>
</evidence>
<dbReference type="EMBL" id="FQZE01000008">
    <property type="protein sequence ID" value="SHI92589.1"/>
    <property type="molecule type" value="Genomic_DNA"/>
</dbReference>
<gene>
    <name evidence="2" type="ORF">SAMN05444280_10830</name>
</gene>
<evidence type="ECO:0000313" key="3">
    <source>
        <dbReference type="Proteomes" id="UP000184050"/>
    </source>
</evidence>
<keyword evidence="3" id="KW-1185">Reference proteome</keyword>
<organism evidence="2 3">
    <name type="scientific">Tangfeifania diversioriginum</name>
    <dbReference type="NCBI Taxonomy" id="1168035"/>
    <lineage>
        <taxon>Bacteria</taxon>
        <taxon>Pseudomonadati</taxon>
        <taxon>Bacteroidota</taxon>
        <taxon>Bacteroidia</taxon>
        <taxon>Marinilabiliales</taxon>
        <taxon>Prolixibacteraceae</taxon>
        <taxon>Tangfeifania</taxon>
    </lineage>
</organism>
<sequence length="55" mass="6650">MKYKIHNSHRFMFVFLTILSNLTYRLFSITYNKSTSAGEWFGLKLLIFEDQIKTR</sequence>
<protein>
    <submittedName>
        <fullName evidence="2">Uncharacterized protein</fullName>
    </submittedName>
</protein>
<name>A0A1M6F4R5_9BACT</name>
<feature type="transmembrane region" description="Helical" evidence="1">
    <location>
        <begin position="12"/>
        <end position="31"/>
    </location>
</feature>
<dbReference type="STRING" id="1168035.SAMN05444280_10830"/>
<keyword evidence="1" id="KW-0472">Membrane</keyword>
<reference evidence="2 3" key="1">
    <citation type="submission" date="2016-11" db="EMBL/GenBank/DDBJ databases">
        <authorList>
            <person name="Jaros S."/>
            <person name="Januszkiewicz K."/>
            <person name="Wedrychowicz H."/>
        </authorList>
    </citation>
    <scope>NUCLEOTIDE SEQUENCE [LARGE SCALE GENOMIC DNA]</scope>
    <source>
        <strain evidence="2 3">DSM 27063</strain>
    </source>
</reference>
<dbReference type="Proteomes" id="UP000184050">
    <property type="component" value="Unassembled WGS sequence"/>
</dbReference>
<keyword evidence="1" id="KW-0812">Transmembrane</keyword>
<dbReference type="AlphaFoldDB" id="A0A1M6F4R5"/>
<evidence type="ECO:0000313" key="2">
    <source>
        <dbReference type="EMBL" id="SHI92589.1"/>
    </source>
</evidence>
<accession>A0A1M6F4R5</accession>
<proteinExistence type="predicted"/>
<keyword evidence="1" id="KW-1133">Transmembrane helix</keyword>